<keyword evidence="4" id="KW-0788">Thiol protease</keyword>
<dbReference type="Pfam" id="PF18348">
    <property type="entry name" value="SH3_16"/>
    <property type="match status" value="1"/>
</dbReference>
<dbReference type="KEGG" id="taw:EI545_13640"/>
<dbReference type="InterPro" id="IPR041382">
    <property type="entry name" value="SH3_16"/>
</dbReference>
<dbReference type="AlphaFoldDB" id="A0A3S8U7Z6"/>
<dbReference type="GO" id="GO:0008234">
    <property type="term" value="F:cysteine-type peptidase activity"/>
    <property type="evidence" value="ECO:0007669"/>
    <property type="project" value="UniProtKB-KW"/>
</dbReference>
<keyword evidence="7" id="KW-1185">Reference proteome</keyword>
<name>A0A3S8U7Z6_9RHOB</name>
<keyword evidence="2" id="KW-0645">Protease</keyword>
<evidence type="ECO:0000313" key="7">
    <source>
        <dbReference type="Proteomes" id="UP000282002"/>
    </source>
</evidence>
<evidence type="ECO:0000259" key="5">
    <source>
        <dbReference type="PROSITE" id="PS51935"/>
    </source>
</evidence>
<reference evidence="6 7" key="1">
    <citation type="submission" date="2018-12" db="EMBL/GenBank/DDBJ databases">
        <title>Complete genome sequencing of Tabrizicola sp. K13M18.</title>
        <authorList>
            <person name="Bae J.-W."/>
        </authorList>
    </citation>
    <scope>NUCLEOTIDE SEQUENCE [LARGE SCALE GENOMIC DNA]</scope>
    <source>
        <strain evidence="6 7">K13M18</strain>
    </source>
</reference>
<proteinExistence type="inferred from homology"/>
<evidence type="ECO:0000256" key="3">
    <source>
        <dbReference type="ARBA" id="ARBA00022801"/>
    </source>
</evidence>
<dbReference type="InterPro" id="IPR038765">
    <property type="entry name" value="Papain-like_cys_pep_sf"/>
</dbReference>
<protein>
    <submittedName>
        <fullName evidence="6">NlpC/P60 family protein</fullName>
    </submittedName>
</protein>
<organism evidence="6 7">
    <name type="scientific">Tabrizicola piscis</name>
    <dbReference type="NCBI Taxonomy" id="2494374"/>
    <lineage>
        <taxon>Bacteria</taxon>
        <taxon>Pseudomonadati</taxon>
        <taxon>Pseudomonadota</taxon>
        <taxon>Alphaproteobacteria</taxon>
        <taxon>Rhodobacterales</taxon>
        <taxon>Paracoccaceae</taxon>
        <taxon>Tabrizicola</taxon>
    </lineage>
</organism>
<sequence length="272" mass="29010">MDKRTTPFSGRIALATLQGVMTARFTEGETAQIILPIANLLDKPGGARNRQLLLGADVTLIDRDQGHVFVQSVRDGYCGWISEKAVGRGPEVTHWVAAPATHLYSEPVVQAPEKGCLSIGSRLAVVGSWGAWANTPHGYVPMTHLRALDQHAPDPVTVAESLLGTPYLWGGNSRFGIDCSGLVQVAFHACGRDCPGDSDMQMAMGRGLVSGESLQRGDLVFWRGHVAIVVNDTLLIHANGHTMSVAYEGIREAVGRISAGGGGLVQARQRIV</sequence>
<dbReference type="RefSeq" id="WP_125325981.1">
    <property type="nucleotide sequence ID" value="NZ_CP034328.1"/>
</dbReference>
<dbReference type="EMBL" id="CP034328">
    <property type="protein sequence ID" value="AZL59786.1"/>
    <property type="molecule type" value="Genomic_DNA"/>
</dbReference>
<dbReference type="PROSITE" id="PS51935">
    <property type="entry name" value="NLPC_P60"/>
    <property type="match status" value="1"/>
</dbReference>
<dbReference type="Pfam" id="PF00877">
    <property type="entry name" value="NLPC_P60"/>
    <property type="match status" value="1"/>
</dbReference>
<dbReference type="PANTHER" id="PTHR47053">
    <property type="entry name" value="MUREIN DD-ENDOPEPTIDASE MEPH-RELATED"/>
    <property type="match status" value="1"/>
</dbReference>
<dbReference type="SUPFAM" id="SSF54001">
    <property type="entry name" value="Cysteine proteinases"/>
    <property type="match status" value="1"/>
</dbReference>
<evidence type="ECO:0000256" key="4">
    <source>
        <dbReference type="ARBA" id="ARBA00022807"/>
    </source>
</evidence>
<feature type="domain" description="NlpC/P60" evidence="5">
    <location>
        <begin position="149"/>
        <end position="272"/>
    </location>
</feature>
<keyword evidence="3" id="KW-0378">Hydrolase</keyword>
<dbReference type="OrthoDB" id="9813368at2"/>
<accession>A0A3S8U7Z6</accession>
<evidence type="ECO:0000256" key="2">
    <source>
        <dbReference type="ARBA" id="ARBA00022670"/>
    </source>
</evidence>
<dbReference type="InterPro" id="IPR000064">
    <property type="entry name" value="NLP_P60_dom"/>
</dbReference>
<comment type="similarity">
    <text evidence="1">Belongs to the peptidase C40 family.</text>
</comment>
<dbReference type="GO" id="GO:0006508">
    <property type="term" value="P:proteolysis"/>
    <property type="evidence" value="ECO:0007669"/>
    <property type="project" value="UniProtKB-KW"/>
</dbReference>
<dbReference type="Gene3D" id="3.90.1720.10">
    <property type="entry name" value="endopeptidase domain like (from Nostoc punctiforme)"/>
    <property type="match status" value="1"/>
</dbReference>
<gene>
    <name evidence="6" type="ORF">EI545_13640</name>
</gene>
<dbReference type="InterPro" id="IPR051202">
    <property type="entry name" value="Peptidase_C40"/>
</dbReference>
<evidence type="ECO:0000313" key="6">
    <source>
        <dbReference type="EMBL" id="AZL59786.1"/>
    </source>
</evidence>
<dbReference type="Proteomes" id="UP000282002">
    <property type="component" value="Chromosome"/>
</dbReference>
<dbReference type="PANTHER" id="PTHR47053:SF1">
    <property type="entry name" value="MUREIN DD-ENDOPEPTIDASE MEPH-RELATED"/>
    <property type="match status" value="1"/>
</dbReference>
<evidence type="ECO:0000256" key="1">
    <source>
        <dbReference type="ARBA" id="ARBA00007074"/>
    </source>
</evidence>